<evidence type="ECO:0000256" key="4">
    <source>
        <dbReference type="ARBA" id="ARBA00022692"/>
    </source>
</evidence>
<evidence type="ECO:0000313" key="11">
    <source>
        <dbReference type="EMBL" id="PKA46769.1"/>
    </source>
</evidence>
<dbReference type="Proteomes" id="UP000236161">
    <property type="component" value="Unassembled WGS sequence"/>
</dbReference>
<dbReference type="GO" id="GO:0016020">
    <property type="term" value="C:membrane"/>
    <property type="evidence" value="ECO:0007669"/>
    <property type="project" value="UniProtKB-SubCell"/>
</dbReference>
<dbReference type="PANTHER" id="PTHR22936">
    <property type="entry name" value="RHOMBOID-RELATED"/>
    <property type="match status" value="1"/>
</dbReference>
<keyword evidence="7 8" id="KW-0472">Membrane</keyword>
<keyword evidence="6 8" id="KW-1133">Transmembrane helix</keyword>
<comment type="catalytic activity">
    <reaction evidence="1 8">
        <text>Cleaves type-1 transmembrane domains using a catalytic dyad composed of serine and histidine that are contributed by different transmembrane domains.</text>
        <dbReference type="EC" id="3.4.21.105"/>
    </reaction>
</comment>
<evidence type="ECO:0000259" key="10">
    <source>
        <dbReference type="Pfam" id="PF01694"/>
    </source>
</evidence>
<feature type="transmembrane region" description="Helical" evidence="8">
    <location>
        <begin position="238"/>
        <end position="256"/>
    </location>
</feature>
<evidence type="ECO:0000256" key="2">
    <source>
        <dbReference type="ARBA" id="ARBA00004141"/>
    </source>
</evidence>
<keyword evidence="8" id="KW-0645">Protease</keyword>
<keyword evidence="12" id="KW-1185">Reference proteome</keyword>
<dbReference type="FunFam" id="1.20.1540.10:FF:000019">
    <property type="entry name" value="RHOMBOID-like protein"/>
    <property type="match status" value="1"/>
</dbReference>
<dbReference type="InterPro" id="IPR022764">
    <property type="entry name" value="Peptidase_S54_rhomboid_dom"/>
</dbReference>
<keyword evidence="8" id="KW-0720">Serine protease</keyword>
<dbReference type="OrthoDB" id="418595at2759"/>
<evidence type="ECO:0000256" key="9">
    <source>
        <dbReference type="SAM" id="MobiDB-lite"/>
    </source>
</evidence>
<feature type="transmembrane region" description="Helical" evidence="8">
    <location>
        <begin position="152"/>
        <end position="173"/>
    </location>
</feature>
<reference evidence="11 12" key="1">
    <citation type="journal article" date="2017" name="Nature">
        <title>The Apostasia genome and the evolution of orchids.</title>
        <authorList>
            <person name="Zhang G.Q."/>
            <person name="Liu K.W."/>
            <person name="Li Z."/>
            <person name="Lohaus R."/>
            <person name="Hsiao Y.Y."/>
            <person name="Niu S.C."/>
            <person name="Wang J.Y."/>
            <person name="Lin Y.C."/>
            <person name="Xu Q."/>
            <person name="Chen L.J."/>
            <person name="Yoshida K."/>
            <person name="Fujiwara S."/>
            <person name="Wang Z.W."/>
            <person name="Zhang Y.Q."/>
            <person name="Mitsuda N."/>
            <person name="Wang M."/>
            <person name="Liu G.H."/>
            <person name="Pecoraro L."/>
            <person name="Huang H.X."/>
            <person name="Xiao X.J."/>
            <person name="Lin M."/>
            <person name="Wu X.Y."/>
            <person name="Wu W.L."/>
            <person name="Chen Y.Y."/>
            <person name="Chang S.B."/>
            <person name="Sakamoto S."/>
            <person name="Ohme-Takagi M."/>
            <person name="Yagi M."/>
            <person name="Zeng S.J."/>
            <person name="Shen C.Y."/>
            <person name="Yeh C.M."/>
            <person name="Luo Y.B."/>
            <person name="Tsai W.C."/>
            <person name="Van de Peer Y."/>
            <person name="Liu Z.J."/>
        </authorList>
    </citation>
    <scope>NUCLEOTIDE SEQUENCE [LARGE SCALE GENOMIC DNA]</scope>
    <source>
        <strain evidence="12">cv. Shenzhen</strain>
        <tissue evidence="11">Stem</tissue>
    </source>
</reference>
<accession>A0A2H9ZTZ3</accession>
<protein>
    <recommendedName>
        <fullName evidence="8">RHOMBOID-like protein</fullName>
        <ecNumber evidence="8">3.4.21.105</ecNumber>
    </recommendedName>
</protein>
<feature type="compositionally biased region" description="Low complexity" evidence="9">
    <location>
        <begin position="1"/>
        <end position="19"/>
    </location>
</feature>
<dbReference type="GO" id="GO:0012505">
    <property type="term" value="C:endomembrane system"/>
    <property type="evidence" value="ECO:0007669"/>
    <property type="project" value="UniProtKB-ARBA"/>
</dbReference>
<dbReference type="Pfam" id="PF01694">
    <property type="entry name" value="Rhomboid"/>
    <property type="match status" value="1"/>
</dbReference>
<dbReference type="InterPro" id="IPR035952">
    <property type="entry name" value="Rhomboid-like_sf"/>
</dbReference>
<dbReference type="InterPro" id="IPR002610">
    <property type="entry name" value="Peptidase_S54_rhomboid-like"/>
</dbReference>
<organism evidence="11 12">
    <name type="scientific">Apostasia shenzhenica</name>
    <dbReference type="NCBI Taxonomy" id="1088818"/>
    <lineage>
        <taxon>Eukaryota</taxon>
        <taxon>Viridiplantae</taxon>
        <taxon>Streptophyta</taxon>
        <taxon>Embryophyta</taxon>
        <taxon>Tracheophyta</taxon>
        <taxon>Spermatophyta</taxon>
        <taxon>Magnoliopsida</taxon>
        <taxon>Liliopsida</taxon>
        <taxon>Asparagales</taxon>
        <taxon>Orchidaceae</taxon>
        <taxon>Apostasioideae</taxon>
        <taxon>Apostasia</taxon>
    </lineage>
</organism>
<dbReference type="EC" id="3.4.21.105" evidence="8"/>
<feature type="region of interest" description="Disordered" evidence="9">
    <location>
        <begin position="1"/>
        <end position="41"/>
    </location>
</feature>
<dbReference type="GO" id="GO:0005737">
    <property type="term" value="C:cytoplasm"/>
    <property type="evidence" value="ECO:0007669"/>
    <property type="project" value="UniProtKB-ARBA"/>
</dbReference>
<feature type="transmembrane region" description="Helical" evidence="8">
    <location>
        <begin position="207"/>
        <end position="226"/>
    </location>
</feature>
<dbReference type="SUPFAM" id="SSF144091">
    <property type="entry name" value="Rhomboid-like"/>
    <property type="match status" value="1"/>
</dbReference>
<comment type="subcellular location">
    <subcellularLocation>
        <location evidence="2 8">Membrane</location>
        <topology evidence="2 8">Multi-pass membrane protein</topology>
    </subcellularLocation>
</comment>
<comment type="function">
    <text evidence="8">Serine protease involved in intramembrane proteolysis.</text>
</comment>
<feature type="transmembrane region" description="Helical" evidence="8">
    <location>
        <begin position="262"/>
        <end position="280"/>
    </location>
</feature>
<sequence length="338" mass="37016">MLLETAAPRIPPAATTAKTTTKDREKKNDMGKPGGGSMAMDMEAGSVSPVWPARPASMLPAPPQESWLPWLVPSFAFANTMIFAYSMYINDCPARHPPGDTCVFFSSLGRFSFEPLSINPLLGPSSGTLDSLGALDYNKMVHGESWRLVSCMWLHGGVIHLLANMLSLLFIGVRLEQEFGFVKIGTLYIISGFGGSLMSSLSFQRKISVGASGALFGLLGAMLSELLTNWTIYANKCAALLTLIVVIALNMAIGMVPHVDSSAHVGGFISGFLLGFILLIRPQFGWISRKHIPPGYDMNFVKPKYKVYQYVLWIMAFIILVVWFMSGLIQLFGDRFKS</sequence>
<comment type="similarity">
    <text evidence="3 8">Belongs to the peptidase S54 family.</text>
</comment>
<dbReference type="AlphaFoldDB" id="A0A2H9ZTZ3"/>
<dbReference type="STRING" id="1088818.A0A2H9ZTZ3"/>
<keyword evidence="5 8" id="KW-0378">Hydrolase</keyword>
<dbReference type="EMBL" id="KZ453894">
    <property type="protein sequence ID" value="PKA46769.1"/>
    <property type="molecule type" value="Genomic_DNA"/>
</dbReference>
<evidence type="ECO:0000256" key="8">
    <source>
        <dbReference type="RuleBase" id="RU362115"/>
    </source>
</evidence>
<feature type="compositionally biased region" description="Basic and acidic residues" evidence="9">
    <location>
        <begin position="20"/>
        <end position="30"/>
    </location>
</feature>
<evidence type="ECO:0000256" key="5">
    <source>
        <dbReference type="ARBA" id="ARBA00022801"/>
    </source>
</evidence>
<keyword evidence="4 8" id="KW-0812">Transmembrane</keyword>
<dbReference type="GO" id="GO:0006508">
    <property type="term" value="P:proteolysis"/>
    <property type="evidence" value="ECO:0007669"/>
    <property type="project" value="UniProtKB-KW"/>
</dbReference>
<feature type="transmembrane region" description="Helical" evidence="8">
    <location>
        <begin position="310"/>
        <end position="332"/>
    </location>
</feature>
<feature type="domain" description="Peptidase S54 rhomboid" evidence="10">
    <location>
        <begin position="143"/>
        <end position="279"/>
    </location>
</feature>
<name>A0A2H9ZTZ3_9ASPA</name>
<dbReference type="GO" id="GO:0004252">
    <property type="term" value="F:serine-type endopeptidase activity"/>
    <property type="evidence" value="ECO:0007669"/>
    <property type="project" value="InterPro"/>
</dbReference>
<evidence type="ECO:0000256" key="6">
    <source>
        <dbReference type="ARBA" id="ARBA00022989"/>
    </source>
</evidence>
<feature type="transmembrane region" description="Helical" evidence="8">
    <location>
        <begin position="180"/>
        <end position="201"/>
    </location>
</feature>
<feature type="transmembrane region" description="Helical" evidence="8">
    <location>
        <begin position="67"/>
        <end position="88"/>
    </location>
</feature>
<evidence type="ECO:0000256" key="3">
    <source>
        <dbReference type="ARBA" id="ARBA00009045"/>
    </source>
</evidence>
<dbReference type="Gene3D" id="1.20.1540.10">
    <property type="entry name" value="Rhomboid-like"/>
    <property type="match status" value="1"/>
</dbReference>
<proteinExistence type="inferred from homology"/>
<dbReference type="PANTHER" id="PTHR22936:SF77">
    <property type="entry name" value="RHOMBOID-LIKE PROTEIN 1"/>
    <property type="match status" value="1"/>
</dbReference>
<evidence type="ECO:0000313" key="12">
    <source>
        <dbReference type="Proteomes" id="UP000236161"/>
    </source>
</evidence>
<gene>
    <name evidence="11" type="ORF">AXF42_Ash015663</name>
</gene>
<evidence type="ECO:0000256" key="1">
    <source>
        <dbReference type="ARBA" id="ARBA00000156"/>
    </source>
</evidence>
<evidence type="ECO:0000256" key="7">
    <source>
        <dbReference type="ARBA" id="ARBA00023136"/>
    </source>
</evidence>